<feature type="transmembrane region" description="Helical" evidence="2">
    <location>
        <begin position="12"/>
        <end position="33"/>
    </location>
</feature>
<name>A0AA95H7L1_9GAMM</name>
<reference evidence="3" key="1">
    <citation type="journal article" date="2023" name="Int. J. Mol. Sci.">
        <title>Metagenomics Revealed a New Genus 'Candidatus Thiocaldithrix dubininis' gen. nov., sp. nov. and a New Species 'Candidatus Thiothrix putei' sp. nov. in the Family Thiotrichaceae, Some Members of Which Have Traits of Both Na+- and H+-Motive Energetics.</title>
        <authorList>
            <person name="Ravin N.V."/>
            <person name="Muntyan M.S."/>
            <person name="Smolyakov D.D."/>
            <person name="Rudenko T.S."/>
            <person name="Beletsky A.V."/>
            <person name="Mardanov A.V."/>
            <person name="Grabovich M.Y."/>
        </authorList>
    </citation>
    <scope>NUCLEOTIDE SEQUENCE</scope>
    <source>
        <strain evidence="3">GKL-01</strain>
    </source>
</reference>
<dbReference type="AlphaFoldDB" id="A0AA95H7L1"/>
<protein>
    <submittedName>
        <fullName evidence="3">Uncharacterized protein</fullName>
    </submittedName>
</protein>
<keyword evidence="2" id="KW-0812">Transmembrane</keyword>
<dbReference type="Proteomes" id="UP001300672">
    <property type="component" value="Chromosome"/>
</dbReference>
<feature type="compositionally biased region" description="Polar residues" evidence="1">
    <location>
        <begin position="54"/>
        <end position="79"/>
    </location>
</feature>
<sequence length="276" mass="29342">MKQHQTSKDSFARSLIGLSIGIVVLLGGVILLFQNFYISADPNTSVIRNTTLAEPTQPATTSSETDSSNKPQTVTSNSIVPPVLLSLEDKQVISANDSITMPAPAKPRATMASEVEPATISTPIDTSPANAITPPASPPEKTLATNDETPSSKTAVQNANKATPKASDPTEEKPKKDKVALTSTQTETGKTGWIYAGQFSDGKWQAKGLIIGDELPSMGHSYALNWGANIRANPPGKTKVEGLSENVGYLAQGRKVEVVQLKQSGNKGHIWVQIKR</sequence>
<organism evidence="3">
    <name type="scientific">Candidatus Thiocaldithrix dubininis</name>
    <dbReference type="NCBI Taxonomy" id="3080823"/>
    <lineage>
        <taxon>Bacteria</taxon>
        <taxon>Pseudomonadati</taxon>
        <taxon>Pseudomonadota</taxon>
        <taxon>Gammaproteobacteria</taxon>
        <taxon>Thiotrichales</taxon>
        <taxon>Thiotrichaceae</taxon>
        <taxon>Candidatus Thiocaldithrix</taxon>
    </lineage>
</organism>
<feature type="compositionally biased region" description="Polar residues" evidence="1">
    <location>
        <begin position="120"/>
        <end position="130"/>
    </location>
</feature>
<dbReference type="EMBL" id="CP124755">
    <property type="protein sequence ID" value="WGZ90623.1"/>
    <property type="molecule type" value="Genomic_DNA"/>
</dbReference>
<proteinExistence type="predicted"/>
<keyword evidence="2" id="KW-0472">Membrane</keyword>
<feature type="region of interest" description="Disordered" evidence="1">
    <location>
        <begin position="120"/>
        <end position="185"/>
    </location>
</feature>
<dbReference type="KEGG" id="tdu:QJT80_14200"/>
<feature type="compositionally biased region" description="Polar residues" evidence="1">
    <location>
        <begin position="143"/>
        <end position="161"/>
    </location>
</feature>
<evidence type="ECO:0000256" key="2">
    <source>
        <dbReference type="SAM" id="Phobius"/>
    </source>
</evidence>
<feature type="compositionally biased region" description="Basic and acidic residues" evidence="1">
    <location>
        <begin position="168"/>
        <end position="179"/>
    </location>
</feature>
<evidence type="ECO:0000313" key="3">
    <source>
        <dbReference type="EMBL" id="WGZ90623.1"/>
    </source>
</evidence>
<reference evidence="3" key="2">
    <citation type="submission" date="2023-04" db="EMBL/GenBank/DDBJ databases">
        <authorList>
            <person name="Beletskiy A.V."/>
            <person name="Mardanov A.V."/>
            <person name="Ravin N.V."/>
        </authorList>
    </citation>
    <scope>NUCLEOTIDE SEQUENCE</scope>
    <source>
        <strain evidence="3">GKL-01</strain>
    </source>
</reference>
<evidence type="ECO:0000256" key="1">
    <source>
        <dbReference type="SAM" id="MobiDB-lite"/>
    </source>
</evidence>
<feature type="region of interest" description="Disordered" evidence="1">
    <location>
        <begin position="54"/>
        <end position="81"/>
    </location>
</feature>
<accession>A0AA95H7L1</accession>
<keyword evidence="2" id="KW-1133">Transmembrane helix</keyword>
<gene>
    <name evidence="3" type="ORF">QJT80_14200</name>
</gene>